<accession>A0A161SST9</accession>
<proteinExistence type="predicted"/>
<dbReference type="InterPro" id="IPR008949">
    <property type="entry name" value="Isoprenoid_synthase_dom_sf"/>
</dbReference>
<protein>
    <submittedName>
        <fullName evidence="1">Phytoene synthase</fullName>
    </submittedName>
</protein>
<sequence length="281" mass="31187">MSGANQSSAAFCAELVRSHDFDRYAATLFVPADKRRALLALYAFNTEISRVRELVKQPLPGEIRLQWWTDMLVGVGHGEVDQNPVAAELLLAIRTHDLPVDRLSKLIDVHMFDLYNDPMPDLALLESHFRDTLGTLLFASAKILGDGSEASAHIAEHAGLAQGVARIIARLPYDTMRRQLFIPQDMLLQNGSSADQMFAGKMTPGIRATLDRLISGAQEQLATAQGMLADVSQAARAAFLPMALVKHDLAQMARPDHDPFELHIRSRLRTLWTLWRASRSV</sequence>
<organism evidence="1 2">
    <name type="scientific">Tardiphaga robiniae</name>
    <dbReference type="NCBI Taxonomy" id="943830"/>
    <lineage>
        <taxon>Bacteria</taxon>
        <taxon>Pseudomonadati</taxon>
        <taxon>Pseudomonadota</taxon>
        <taxon>Alphaproteobacteria</taxon>
        <taxon>Hyphomicrobiales</taxon>
        <taxon>Nitrobacteraceae</taxon>
        <taxon>Tardiphaga</taxon>
    </lineage>
</organism>
<dbReference type="AlphaFoldDB" id="A0A161SST9"/>
<comment type="caution">
    <text evidence="1">The sequence shown here is derived from an EMBL/GenBank/DDBJ whole genome shotgun (WGS) entry which is preliminary data.</text>
</comment>
<name>A0A161SST9_9BRAD</name>
<evidence type="ECO:0000313" key="1">
    <source>
        <dbReference type="EMBL" id="KZD24472.1"/>
    </source>
</evidence>
<dbReference type="SUPFAM" id="SSF48576">
    <property type="entry name" value="Terpenoid synthases"/>
    <property type="match status" value="1"/>
</dbReference>
<dbReference type="STRING" id="943830.A4A58_21600"/>
<keyword evidence="2" id="KW-1185">Reference proteome</keyword>
<reference evidence="1 2" key="1">
    <citation type="submission" date="2016-03" db="EMBL/GenBank/DDBJ databases">
        <title>Microsymbionts genomes from the relict species Vavilovia formosa (Stev.) Fed.</title>
        <authorList>
            <person name="Kopat V."/>
            <person name="Chirak E."/>
            <person name="Kimeklis A."/>
            <person name="Andronov E."/>
        </authorList>
    </citation>
    <scope>NUCLEOTIDE SEQUENCE [LARGE SCALE GENOMIC DNA]</scope>
    <source>
        <strain evidence="1 2">Vaf07</strain>
    </source>
</reference>
<dbReference type="InterPro" id="IPR002060">
    <property type="entry name" value="Squ/phyt_synthse"/>
</dbReference>
<dbReference type="Gene3D" id="1.10.600.10">
    <property type="entry name" value="Farnesyl Diphosphate Synthase"/>
    <property type="match status" value="1"/>
</dbReference>
<evidence type="ECO:0000313" key="2">
    <source>
        <dbReference type="Proteomes" id="UP000076574"/>
    </source>
</evidence>
<dbReference type="GO" id="GO:0016765">
    <property type="term" value="F:transferase activity, transferring alkyl or aryl (other than methyl) groups"/>
    <property type="evidence" value="ECO:0007669"/>
    <property type="project" value="UniProtKB-ARBA"/>
</dbReference>
<dbReference type="OrthoDB" id="9814909at2"/>
<dbReference type="RefSeq" id="WP_068730784.1">
    <property type="nucleotide sequence ID" value="NZ_LVYV01000003.1"/>
</dbReference>
<dbReference type="EMBL" id="LVYV01000003">
    <property type="protein sequence ID" value="KZD24472.1"/>
    <property type="molecule type" value="Genomic_DNA"/>
</dbReference>
<dbReference type="PANTHER" id="PTHR31480">
    <property type="entry name" value="BIFUNCTIONAL LYCOPENE CYCLASE/PHYTOENE SYNTHASE"/>
    <property type="match status" value="1"/>
</dbReference>
<dbReference type="Pfam" id="PF00494">
    <property type="entry name" value="SQS_PSY"/>
    <property type="match status" value="1"/>
</dbReference>
<gene>
    <name evidence="1" type="ORF">A4A58_21600</name>
</gene>
<dbReference type="Proteomes" id="UP000076574">
    <property type="component" value="Unassembled WGS sequence"/>
</dbReference>